<evidence type="ECO:0000313" key="4">
    <source>
        <dbReference type="Proteomes" id="UP001153076"/>
    </source>
</evidence>
<dbReference type="Gene3D" id="3.40.50.1460">
    <property type="match status" value="1"/>
</dbReference>
<dbReference type="PANTHER" id="PTHR48104">
    <property type="entry name" value="METACASPASE-4"/>
    <property type="match status" value="1"/>
</dbReference>
<dbReference type="GO" id="GO:0006508">
    <property type="term" value="P:proteolysis"/>
    <property type="evidence" value="ECO:0007669"/>
    <property type="project" value="InterPro"/>
</dbReference>
<dbReference type="InterPro" id="IPR011600">
    <property type="entry name" value="Pept_C14_caspase"/>
</dbReference>
<protein>
    <recommendedName>
        <fullName evidence="2">Peptidase C14 caspase domain-containing protein</fullName>
    </recommendedName>
</protein>
<dbReference type="EMBL" id="JAKOGI010000081">
    <property type="protein sequence ID" value="KAJ8445046.1"/>
    <property type="molecule type" value="Genomic_DNA"/>
</dbReference>
<evidence type="ECO:0000313" key="3">
    <source>
        <dbReference type="EMBL" id="KAJ8445046.1"/>
    </source>
</evidence>
<keyword evidence="4" id="KW-1185">Reference proteome</keyword>
<dbReference type="AlphaFoldDB" id="A0A9Q1KIL3"/>
<sequence length="552" mass="61974">MVGAKRRALLAGCNYAGKSCELRGCINDVKSVKDLLKERKCRRVKASGENIKDKLGAMAKESVPEDLLVFYFSGHGTKGEFIPDSNQQVEAIVPADFNLITSAYYSLTSYIIIYILMMGSRSMILGKISYARVTIKEGTFVFISDSCHSGGLIDKEKLQIRDLKFEDGSPKNNPEAQESREKKIEPRELIEIFGGLSIFDYVQNNHKGHESVSFNQIRDLMPNVRQDKGILISGCRSEEVSYDISVGLNGDGKAHGAFTSALLSVLQRDAKPLPNKEIVERVRELILEKGYNQHPCLYCMDDNLNALFLFQQHEAPNPEGDTGAEIPLCPPPGGAKSVDLGILDDVKQAAKAYFQKCSPSTQESIKNWYRQLDIDQDNKAKASEVFNILTEKKGCDKVVLGHFISQTMTWDNPLHLDQVLALYYVSKSLVKFCRNCNTFLRSFYFVCLSCFTNEEEEFSLCPKCLEDGKTCEKAGHIRFLDNHALLRLYHVSQVKATKGQMPEKPSHEKINKHLDAAEALFRNDAHLSEPNKEPPKDFELNLSLVTDICSIM</sequence>
<organism evidence="3 4">
    <name type="scientific">Carnegiea gigantea</name>
    <dbReference type="NCBI Taxonomy" id="171969"/>
    <lineage>
        <taxon>Eukaryota</taxon>
        <taxon>Viridiplantae</taxon>
        <taxon>Streptophyta</taxon>
        <taxon>Embryophyta</taxon>
        <taxon>Tracheophyta</taxon>
        <taxon>Spermatophyta</taxon>
        <taxon>Magnoliopsida</taxon>
        <taxon>eudicotyledons</taxon>
        <taxon>Gunneridae</taxon>
        <taxon>Pentapetalae</taxon>
        <taxon>Caryophyllales</taxon>
        <taxon>Cactineae</taxon>
        <taxon>Cactaceae</taxon>
        <taxon>Cactoideae</taxon>
        <taxon>Echinocereeae</taxon>
        <taxon>Carnegiea</taxon>
    </lineage>
</organism>
<comment type="similarity">
    <text evidence="1">Belongs to the peptidase C14B family.</text>
</comment>
<dbReference type="GO" id="GO:0005737">
    <property type="term" value="C:cytoplasm"/>
    <property type="evidence" value="ECO:0007669"/>
    <property type="project" value="TreeGrafter"/>
</dbReference>
<dbReference type="Proteomes" id="UP001153076">
    <property type="component" value="Unassembled WGS sequence"/>
</dbReference>
<dbReference type="GO" id="GO:0004197">
    <property type="term" value="F:cysteine-type endopeptidase activity"/>
    <property type="evidence" value="ECO:0007669"/>
    <property type="project" value="InterPro"/>
</dbReference>
<dbReference type="SUPFAM" id="SSF52129">
    <property type="entry name" value="Caspase-like"/>
    <property type="match status" value="1"/>
</dbReference>
<gene>
    <name evidence="3" type="ORF">Cgig2_022566</name>
</gene>
<name>A0A9Q1KIL3_9CARY</name>
<feature type="domain" description="Peptidase C14 caspase" evidence="2">
    <location>
        <begin position="5"/>
        <end position="300"/>
    </location>
</feature>
<reference evidence="3" key="1">
    <citation type="submission" date="2022-04" db="EMBL/GenBank/DDBJ databases">
        <title>Carnegiea gigantea Genome sequencing and assembly v2.</title>
        <authorList>
            <person name="Copetti D."/>
            <person name="Sanderson M.J."/>
            <person name="Burquez A."/>
            <person name="Wojciechowski M.F."/>
        </authorList>
    </citation>
    <scope>NUCLEOTIDE SEQUENCE</scope>
    <source>
        <strain evidence="3">SGP5-SGP5p</strain>
        <tissue evidence="3">Aerial part</tissue>
    </source>
</reference>
<comment type="caution">
    <text evidence="3">The sequence shown here is derived from an EMBL/GenBank/DDBJ whole genome shotgun (WGS) entry which is preliminary data.</text>
</comment>
<dbReference type="InterPro" id="IPR029030">
    <property type="entry name" value="Caspase-like_dom_sf"/>
</dbReference>
<proteinExistence type="inferred from homology"/>
<evidence type="ECO:0000256" key="1">
    <source>
        <dbReference type="ARBA" id="ARBA00009005"/>
    </source>
</evidence>
<dbReference type="OrthoDB" id="3223806at2759"/>
<evidence type="ECO:0000259" key="2">
    <source>
        <dbReference type="Pfam" id="PF00656"/>
    </source>
</evidence>
<dbReference type="InterPro" id="IPR050452">
    <property type="entry name" value="Metacaspase"/>
</dbReference>
<dbReference type="Pfam" id="PF00656">
    <property type="entry name" value="Peptidase_C14"/>
    <property type="match status" value="1"/>
</dbReference>
<dbReference type="PANTHER" id="PTHR48104:SF30">
    <property type="entry name" value="METACASPASE-1"/>
    <property type="match status" value="1"/>
</dbReference>
<accession>A0A9Q1KIL3</accession>